<protein>
    <submittedName>
        <fullName evidence="2">Uncharacterized protein</fullName>
    </submittedName>
</protein>
<dbReference type="Proteomes" id="UP001165085">
    <property type="component" value="Unassembled WGS sequence"/>
</dbReference>
<organism evidence="2 3">
    <name type="scientific">Triparma strigata</name>
    <dbReference type="NCBI Taxonomy" id="1606541"/>
    <lineage>
        <taxon>Eukaryota</taxon>
        <taxon>Sar</taxon>
        <taxon>Stramenopiles</taxon>
        <taxon>Ochrophyta</taxon>
        <taxon>Bolidophyceae</taxon>
        <taxon>Parmales</taxon>
        <taxon>Triparmaceae</taxon>
        <taxon>Triparma</taxon>
    </lineage>
</organism>
<dbReference type="EMBL" id="BRXY01000225">
    <property type="protein sequence ID" value="GMH78634.1"/>
    <property type="molecule type" value="Genomic_DNA"/>
</dbReference>
<keyword evidence="1" id="KW-0472">Membrane</keyword>
<proteinExistence type="predicted"/>
<evidence type="ECO:0000256" key="1">
    <source>
        <dbReference type="SAM" id="Phobius"/>
    </source>
</evidence>
<reference evidence="3" key="1">
    <citation type="journal article" date="2023" name="Commun. Biol.">
        <title>Genome analysis of Parmales, the sister group of diatoms, reveals the evolutionary specialization of diatoms from phago-mixotrophs to photoautotrophs.</title>
        <authorList>
            <person name="Ban H."/>
            <person name="Sato S."/>
            <person name="Yoshikawa S."/>
            <person name="Yamada K."/>
            <person name="Nakamura Y."/>
            <person name="Ichinomiya M."/>
            <person name="Sato N."/>
            <person name="Blanc-Mathieu R."/>
            <person name="Endo H."/>
            <person name="Kuwata A."/>
            <person name="Ogata H."/>
        </authorList>
    </citation>
    <scope>NUCLEOTIDE SEQUENCE [LARGE SCALE GENOMIC DNA]</scope>
    <source>
        <strain evidence="3">NIES 3701</strain>
    </source>
</reference>
<sequence>MGLTSVRSGLNITGLSSSLSFLFNTQYFLTPYKKYLPISLFRRQQQHLLLLFTSLAYVTTTTATYVTFGVYSDSACSLPLIPGRDVSNMTIAAADSCSCMSYDDGTGYIQTNCNYDFACEHSSLEWSQRVGVTDTEHGCEDEGGGMYIDAKLTTSCEAVETHMGTTYQVLIDYDETVCDEAALKIMH</sequence>
<dbReference type="AlphaFoldDB" id="A0A9W7EEW0"/>
<evidence type="ECO:0000313" key="3">
    <source>
        <dbReference type="Proteomes" id="UP001165085"/>
    </source>
</evidence>
<feature type="transmembrane region" description="Helical" evidence="1">
    <location>
        <begin position="49"/>
        <end position="71"/>
    </location>
</feature>
<keyword evidence="1" id="KW-0812">Transmembrane</keyword>
<keyword evidence="1" id="KW-1133">Transmembrane helix</keyword>
<accession>A0A9W7EEW0</accession>
<name>A0A9W7EEW0_9STRA</name>
<evidence type="ECO:0000313" key="2">
    <source>
        <dbReference type="EMBL" id="GMH78634.1"/>
    </source>
</evidence>
<keyword evidence="3" id="KW-1185">Reference proteome</keyword>
<comment type="caution">
    <text evidence="2">The sequence shown here is derived from an EMBL/GenBank/DDBJ whole genome shotgun (WGS) entry which is preliminary data.</text>
</comment>
<gene>
    <name evidence="2" type="ORF">TrST_g5075</name>
</gene>